<proteinExistence type="predicted"/>
<keyword evidence="3" id="KW-1185">Reference proteome</keyword>
<dbReference type="Gene3D" id="1.20.120.490">
    <property type="entry name" value="Hypothetical protein TM1646-like domain"/>
    <property type="match status" value="1"/>
</dbReference>
<dbReference type="EMBL" id="FXBB01000001">
    <property type="protein sequence ID" value="SMG10758.1"/>
    <property type="molecule type" value="Genomic_DNA"/>
</dbReference>
<dbReference type="InterPro" id="IPR024042">
    <property type="entry name" value="TM1646-like_dom_sf"/>
</dbReference>
<dbReference type="SUPFAM" id="SSF158397">
    <property type="entry name" value="TM1646-like"/>
    <property type="match status" value="1"/>
</dbReference>
<name>A0A1X7I822_9BACT</name>
<evidence type="ECO:0000256" key="1">
    <source>
        <dbReference type="SAM" id="MobiDB-lite"/>
    </source>
</evidence>
<dbReference type="AlphaFoldDB" id="A0A1X7I822"/>
<dbReference type="RefSeq" id="WP_085543500.1">
    <property type="nucleotide sequence ID" value="NZ_FXBB01000001.1"/>
</dbReference>
<organism evidence="2 3">
    <name type="scientific">Dethiosulfovibrio salsuginis</name>
    <dbReference type="NCBI Taxonomy" id="561720"/>
    <lineage>
        <taxon>Bacteria</taxon>
        <taxon>Thermotogati</taxon>
        <taxon>Synergistota</taxon>
        <taxon>Synergistia</taxon>
        <taxon>Synergistales</taxon>
        <taxon>Dethiosulfovibrionaceae</taxon>
        <taxon>Dethiosulfovibrio</taxon>
    </lineage>
</organism>
<dbReference type="STRING" id="561720.SAMN06275492_101219"/>
<evidence type="ECO:0000313" key="3">
    <source>
        <dbReference type="Proteomes" id="UP000193355"/>
    </source>
</evidence>
<feature type="compositionally biased region" description="Basic and acidic residues" evidence="1">
    <location>
        <begin position="1"/>
        <end position="11"/>
    </location>
</feature>
<dbReference type="InterPro" id="IPR005585">
    <property type="entry name" value="DUF327"/>
</dbReference>
<dbReference type="OrthoDB" id="6119at2"/>
<dbReference type="Proteomes" id="UP000193355">
    <property type="component" value="Unassembled WGS sequence"/>
</dbReference>
<dbReference type="Pfam" id="PF03885">
    <property type="entry name" value="DUF327"/>
    <property type="match status" value="1"/>
</dbReference>
<evidence type="ECO:0008006" key="4">
    <source>
        <dbReference type="Google" id="ProtNLM"/>
    </source>
</evidence>
<reference evidence="3" key="1">
    <citation type="submission" date="2017-04" db="EMBL/GenBank/DDBJ databases">
        <authorList>
            <person name="Varghese N."/>
            <person name="Submissions S."/>
        </authorList>
    </citation>
    <scope>NUCLEOTIDE SEQUENCE [LARGE SCALE GENOMIC DNA]</scope>
    <source>
        <strain evidence="3">USBA 82</strain>
    </source>
</reference>
<sequence length="141" mass="16334">MKIERTSRDRSGGIGLPLKDDKRGPSRSVGGSFDKAVQTVEIEALLKELDDIGSKLSRVPSRVVLARYRELVKQLLDQALKGFLLRRDLRWRRTERRAFVVVEQTEEWLQELEDVLLRENQRTKALKLMEDIKGCLISLLF</sequence>
<evidence type="ECO:0000313" key="2">
    <source>
        <dbReference type="EMBL" id="SMG10758.1"/>
    </source>
</evidence>
<feature type="region of interest" description="Disordered" evidence="1">
    <location>
        <begin position="1"/>
        <end position="31"/>
    </location>
</feature>
<accession>A0A1X7I822</accession>
<gene>
    <name evidence="2" type="ORF">SAMN06275492_101219</name>
</gene>
<protein>
    <recommendedName>
        <fullName evidence="4">DUF327 domain-containing protein</fullName>
    </recommendedName>
</protein>